<sequence>MKNRLLGSRYTDAIKNDSGTANKMSNIYNSVINKEGLRGIHSALYGLLTAGYDISNMRKIEELEKYVNLKKSRGQLLNVSSSDIKLYHKLFVIRFGK</sequence>
<accession>A0A3G8F6P9</accession>
<protein>
    <submittedName>
        <fullName evidence="1">Uncharacterized protein</fullName>
    </submittedName>
</protein>
<evidence type="ECO:0000313" key="1">
    <source>
        <dbReference type="EMBL" id="AZF90369.1"/>
    </source>
</evidence>
<reference evidence="1 2" key="1">
    <citation type="submission" date="2018-09" db="EMBL/GenBank/DDBJ databases">
        <title>A comparative genomics approach for identifying host-range determinants of bacteriophages infecting Streptococcus thermophilus.</title>
        <authorList>
            <person name="Szymczak P."/>
            <person name="Rau M.H."/>
            <person name="Monteiro J.M."/>
            <person name="de Pinho M.G."/>
            <person name="Filipe S.R."/>
            <person name="Vogensen F.K."/>
            <person name="Zeidan A."/>
            <person name="Janzen T."/>
        </authorList>
    </citation>
    <scope>NUCLEOTIDE SEQUENCE [LARGE SCALE GENOMIC DNA]</scope>
</reference>
<keyword evidence="2" id="KW-1185">Reference proteome</keyword>
<gene>
    <name evidence="1" type="ORF">CHPC572_0025</name>
</gene>
<evidence type="ECO:0000313" key="2">
    <source>
        <dbReference type="Proteomes" id="UP000268867"/>
    </source>
</evidence>
<name>A0A3G8F6P9_9CAUD</name>
<dbReference type="Proteomes" id="UP000268867">
    <property type="component" value="Segment"/>
</dbReference>
<dbReference type="EMBL" id="MH937458">
    <property type="protein sequence ID" value="AZF90369.1"/>
    <property type="molecule type" value="Genomic_DNA"/>
</dbReference>
<proteinExistence type="predicted"/>
<organism evidence="1 2">
    <name type="scientific">Streptococcus phage CHPC572</name>
    <dbReference type="NCBI Taxonomy" id="2365035"/>
    <lineage>
        <taxon>Viruses</taxon>
        <taxon>Duplodnaviria</taxon>
        <taxon>Heunggongvirae</taxon>
        <taxon>Uroviricota</taxon>
        <taxon>Caudoviricetes</taxon>
        <taxon>Aliceevansviridae</taxon>
        <taxon>Moineauvirus</taxon>
        <taxon>Moineauvirus CHPC572</taxon>
    </lineage>
</organism>